<evidence type="ECO:0000313" key="1">
    <source>
        <dbReference type="EMBL" id="KAF4341623.1"/>
    </source>
</evidence>
<name>A0A9P5E0Z5_9HYPO</name>
<reference evidence="1" key="1">
    <citation type="journal article" date="2017" name="Mycologia">
        <title>Fusarium algeriense, sp. nov., a novel toxigenic crown rot pathogen of durum wheat from Algeria is nested in the Fusarium burgessii species complex.</title>
        <authorList>
            <person name="Laraba I."/>
            <person name="Keddad A."/>
            <person name="Boureghda H."/>
            <person name="Abdallah N."/>
            <person name="Vaughan M.M."/>
            <person name="Proctor R.H."/>
            <person name="Busman M."/>
            <person name="O'Donnell K."/>
        </authorList>
    </citation>
    <scope>NUCLEOTIDE SEQUENCE</scope>
    <source>
        <strain evidence="1">NRRL 25174</strain>
    </source>
</reference>
<proteinExistence type="predicted"/>
<comment type="caution">
    <text evidence="1">The sequence shown here is derived from an EMBL/GenBank/DDBJ whole genome shotgun (WGS) entry which is preliminary data.</text>
</comment>
<gene>
    <name evidence="1" type="ORF">FBEOM_4525</name>
</gene>
<accession>A0A9P5E0Z5</accession>
<evidence type="ECO:0000313" key="2">
    <source>
        <dbReference type="Proteomes" id="UP000730481"/>
    </source>
</evidence>
<organism evidence="1 2">
    <name type="scientific">Fusarium beomiforme</name>
    <dbReference type="NCBI Taxonomy" id="44412"/>
    <lineage>
        <taxon>Eukaryota</taxon>
        <taxon>Fungi</taxon>
        <taxon>Dikarya</taxon>
        <taxon>Ascomycota</taxon>
        <taxon>Pezizomycotina</taxon>
        <taxon>Sordariomycetes</taxon>
        <taxon>Hypocreomycetidae</taxon>
        <taxon>Hypocreales</taxon>
        <taxon>Nectriaceae</taxon>
        <taxon>Fusarium</taxon>
        <taxon>Fusarium burgessii species complex</taxon>
    </lineage>
</organism>
<protein>
    <submittedName>
        <fullName evidence="1">Uncharacterized protein</fullName>
    </submittedName>
</protein>
<dbReference type="AlphaFoldDB" id="A0A9P5E0Z5"/>
<sequence length="373" mass="42108">MPSFRFENLPTEMKKNIILQALPTVIAPHQFTQQFGVLSFYEPSDQRALASILESTSEIKILGNTIRCLTAVSTGTGQPVTTGTNREAFRLDPFNDWYKAVDMRLPAIRASPAWNPSAIAGHHRNALPLLNVVSFSKRPYLGRGRAEPVTAGPSTALPPPFQTQSYYKMELGMDLPIFSRLPKVKNLALIVQTLEFKWHIEGCRLYGPAVVGRRPCVSHWGRHRPGTPIQPFADFQGYSPGCISLGSTCVGFRVWPEFNFAEFSHLSYSEVEKLMDNHHSAHGSDYSGLHPMFIALVWVVRSEKDLEPTQKPHHEWIEVRQPRSDDPEWVEKAAMAWKMTRHMLSHGRNGTSINEEGSDENLVPDPYCFKMQP</sequence>
<dbReference type="OrthoDB" id="5090029at2759"/>
<reference evidence="1" key="2">
    <citation type="submission" date="2020-02" db="EMBL/GenBank/DDBJ databases">
        <title>Identification and distribution of gene clusters putatively required for synthesis of sphingolipid metabolism inhibitors in phylogenetically diverse species of the filamentous fungus Fusarium.</title>
        <authorList>
            <person name="Kim H.-S."/>
            <person name="Busman M."/>
            <person name="Brown D.W."/>
            <person name="Divon H."/>
            <person name="Uhlig S."/>
            <person name="Proctor R.H."/>
        </authorList>
    </citation>
    <scope>NUCLEOTIDE SEQUENCE</scope>
    <source>
        <strain evidence="1">NRRL 25174</strain>
    </source>
</reference>
<dbReference type="Proteomes" id="UP000730481">
    <property type="component" value="Unassembled WGS sequence"/>
</dbReference>
<keyword evidence="2" id="KW-1185">Reference proteome</keyword>
<dbReference type="EMBL" id="PVQB02000188">
    <property type="protein sequence ID" value="KAF4341623.1"/>
    <property type="molecule type" value="Genomic_DNA"/>
</dbReference>